<keyword evidence="1" id="KW-0560">Oxidoreductase</keyword>
<name>A0ABU4FCC9_9ACTN</name>
<dbReference type="Proteomes" id="UP001187346">
    <property type="component" value="Unassembled WGS sequence"/>
</dbReference>
<evidence type="ECO:0000313" key="4">
    <source>
        <dbReference type="EMBL" id="MDV7218245.1"/>
    </source>
</evidence>
<dbReference type="PANTHER" id="PTHR13789:SF309">
    <property type="entry name" value="PUTATIVE (AFU_ORTHOLOGUE AFUA_6G14510)-RELATED"/>
    <property type="match status" value="1"/>
</dbReference>
<dbReference type="EMBL" id="JAWMAJ010000062">
    <property type="protein sequence ID" value="MDV7218245.1"/>
    <property type="molecule type" value="Genomic_DNA"/>
</dbReference>
<keyword evidence="5" id="KW-1185">Reference proteome</keyword>
<feature type="domain" description="FAD-binding" evidence="3">
    <location>
        <begin position="291"/>
        <end position="360"/>
    </location>
</feature>
<reference evidence="4 5" key="1">
    <citation type="submission" date="2023-10" db="EMBL/GenBank/DDBJ databases">
        <title>Characterization of rhizosphere-enriched actinobacteria from wheat plants lab-grown on chernevaya soil.</title>
        <authorList>
            <person name="Tikhonova E.N."/>
            <person name="Konopkin A."/>
            <person name="Kravchenko I.K."/>
        </authorList>
    </citation>
    <scope>NUCLEOTIDE SEQUENCE [LARGE SCALE GENOMIC DNA]</scope>
    <source>
        <strain evidence="4 5">RR29</strain>
    </source>
</reference>
<evidence type="ECO:0000256" key="1">
    <source>
        <dbReference type="ARBA" id="ARBA00023002"/>
    </source>
</evidence>
<organism evidence="4 5">
    <name type="scientific">Streptomyces prunicolor</name>
    <dbReference type="NCBI Taxonomy" id="67348"/>
    <lineage>
        <taxon>Bacteria</taxon>
        <taxon>Bacillati</taxon>
        <taxon>Actinomycetota</taxon>
        <taxon>Actinomycetes</taxon>
        <taxon>Kitasatosporales</taxon>
        <taxon>Streptomycetaceae</taxon>
        <taxon>Streptomyces</taxon>
    </lineage>
</organism>
<evidence type="ECO:0000256" key="2">
    <source>
        <dbReference type="ARBA" id="ARBA00023033"/>
    </source>
</evidence>
<comment type="caution">
    <text evidence="4">The sequence shown here is derived from an EMBL/GenBank/DDBJ whole genome shotgun (WGS) entry which is preliminary data.</text>
</comment>
<gene>
    <name evidence="4" type="ORF">R5A26_20060</name>
</gene>
<dbReference type="InterPro" id="IPR002938">
    <property type="entry name" value="FAD-bd"/>
</dbReference>
<keyword evidence="2 4" id="KW-0503">Monooxygenase</keyword>
<dbReference type="Gene3D" id="3.50.50.60">
    <property type="entry name" value="FAD/NAD(P)-binding domain"/>
    <property type="match status" value="1"/>
</dbReference>
<dbReference type="PRINTS" id="PR00420">
    <property type="entry name" value="RNGMNOXGNASE"/>
</dbReference>
<dbReference type="SUPFAM" id="SSF51905">
    <property type="entry name" value="FAD/NAD(P)-binding domain"/>
    <property type="match status" value="1"/>
</dbReference>
<dbReference type="InterPro" id="IPR036188">
    <property type="entry name" value="FAD/NAD-bd_sf"/>
</dbReference>
<dbReference type="Pfam" id="PF01494">
    <property type="entry name" value="FAD_binding_3"/>
    <property type="match status" value="2"/>
</dbReference>
<dbReference type="PANTHER" id="PTHR13789">
    <property type="entry name" value="MONOOXYGENASE"/>
    <property type="match status" value="1"/>
</dbReference>
<evidence type="ECO:0000259" key="3">
    <source>
        <dbReference type="Pfam" id="PF01494"/>
    </source>
</evidence>
<feature type="domain" description="FAD-binding" evidence="3">
    <location>
        <begin position="23"/>
        <end position="206"/>
    </location>
</feature>
<accession>A0ABU4FCC9</accession>
<dbReference type="GO" id="GO:0004497">
    <property type="term" value="F:monooxygenase activity"/>
    <property type="evidence" value="ECO:0007669"/>
    <property type="project" value="UniProtKB-KW"/>
</dbReference>
<dbReference type="InterPro" id="IPR050493">
    <property type="entry name" value="FAD-dep_Monooxygenase_BioMet"/>
</dbReference>
<sequence>MSTARLTPHFCLRSQGSPMPVQKVLVVGGGITGSVLCLALAQRGAEVELVEISPQWFGVGHGITLQGNALKALRSVGVLDRVLARAVPFDLMRLRHADGELLTELNTPHTGGPELPSTAGALRSDLQDALCDAVRAHGVRVRLGLSVERLDQTPDHVAVAFTDATTGRYDLVVGADGINSAMRALIGIDAEPRPVGMSIFRVVAERPAEMDCAEVYYGGPRFKAGYSPISPDQCYAYLLDENLDTTLIGPRAPFDLLRERGAGYGGTWGKILASLPDDTAVDYRWIEAILVDEPWHRGRVMVIGDAAHACPPLIAQGAAMCMEDAVLLAELATGDEPTEKALDHFMARRLPRVRMVLENSLRLADWEIHPDTPGADPARIMSETLDSLTAAA</sequence>
<proteinExistence type="predicted"/>
<dbReference type="NCBIfam" id="NF005313">
    <property type="entry name" value="PRK06847.1"/>
    <property type="match status" value="1"/>
</dbReference>
<evidence type="ECO:0000313" key="5">
    <source>
        <dbReference type="Proteomes" id="UP001187346"/>
    </source>
</evidence>
<protein>
    <submittedName>
        <fullName evidence="4">FAD-dependent monooxygenase</fullName>
    </submittedName>
</protein>